<evidence type="ECO:0000313" key="3">
    <source>
        <dbReference type="EMBL" id="QIP38153.1"/>
    </source>
</evidence>
<dbReference type="Proteomes" id="UP001230933">
    <property type="component" value="Chromosome"/>
</dbReference>
<dbReference type="Gene3D" id="2.60.120.10">
    <property type="entry name" value="Jelly Rolls"/>
    <property type="match status" value="1"/>
</dbReference>
<name>A0A0E4A405_RHOER</name>
<dbReference type="Proteomes" id="UP000627573">
    <property type="component" value="Unassembled WGS sequence"/>
</dbReference>
<dbReference type="EMBL" id="CP124545">
    <property type="protein sequence ID" value="WGV50432.2"/>
    <property type="molecule type" value="Genomic_DNA"/>
</dbReference>
<gene>
    <name evidence="3" type="ORF">G9444_0909</name>
    <name evidence="2" type="ORF">I3517_14390</name>
    <name evidence="4" type="ORF">QIE55_04180</name>
</gene>
<dbReference type="OMA" id="WHYHDGP"/>
<dbReference type="InterPro" id="IPR011051">
    <property type="entry name" value="RmlC_Cupin_sf"/>
</dbReference>
<dbReference type="RefSeq" id="WP_003945598.1">
    <property type="nucleotide sequence ID" value="NZ_AP018733.1"/>
</dbReference>
<dbReference type="KEGG" id="reb:XU06_03975"/>
<dbReference type="GeneID" id="57489006"/>
<keyword evidence="1" id="KW-0732">Signal</keyword>
<evidence type="ECO:0000313" key="4">
    <source>
        <dbReference type="EMBL" id="WGV50432.2"/>
    </source>
</evidence>
<reference evidence="3 5" key="1">
    <citation type="submission" date="2020-03" db="EMBL/GenBank/DDBJ databases">
        <title>Screen low temperature-resistant strains for efficient degradation of petroleum hydrocarbons under the low temperature.</title>
        <authorList>
            <person name="Wang Y."/>
            <person name="Chen J."/>
        </authorList>
    </citation>
    <scope>NUCLEOTIDE SEQUENCE [LARGE SCALE GENOMIC DNA]</scope>
    <source>
        <strain evidence="3 5">KB1</strain>
    </source>
</reference>
<dbReference type="AlphaFoldDB" id="A0A0E4A405"/>
<dbReference type="OrthoDB" id="129561at2"/>
<evidence type="ECO:0000256" key="1">
    <source>
        <dbReference type="SAM" id="SignalP"/>
    </source>
</evidence>
<organism evidence="2 6">
    <name type="scientific">Rhodococcus erythropolis</name>
    <name type="common">Arthrobacter picolinophilus</name>
    <dbReference type="NCBI Taxonomy" id="1833"/>
    <lineage>
        <taxon>Bacteria</taxon>
        <taxon>Bacillati</taxon>
        <taxon>Actinomycetota</taxon>
        <taxon>Actinomycetes</taxon>
        <taxon>Mycobacteriales</taxon>
        <taxon>Nocardiaceae</taxon>
        <taxon>Rhodococcus</taxon>
        <taxon>Rhodococcus erythropolis group</taxon>
    </lineage>
</organism>
<feature type="signal peptide" evidence="1">
    <location>
        <begin position="1"/>
        <end position="26"/>
    </location>
</feature>
<dbReference type="Proteomes" id="UP000502345">
    <property type="component" value="Chromosome"/>
</dbReference>
<dbReference type="EMBL" id="JAECSB010000044">
    <property type="protein sequence ID" value="MBH5143799.1"/>
    <property type="molecule type" value="Genomic_DNA"/>
</dbReference>
<dbReference type="SUPFAM" id="SSF51182">
    <property type="entry name" value="RmlC-like cupins"/>
    <property type="match status" value="1"/>
</dbReference>
<proteinExistence type="predicted"/>
<dbReference type="EMBL" id="CP050124">
    <property type="protein sequence ID" value="QIP38153.1"/>
    <property type="molecule type" value="Genomic_DNA"/>
</dbReference>
<dbReference type="STRING" id="1833.XU06_03975"/>
<reference evidence="4" key="3">
    <citation type="submission" date="2023-08" db="EMBL/GenBank/DDBJ databases">
        <title>Isolation and Characterization of Rhodococcus erythropolis MGMM8.</title>
        <authorList>
            <person name="Diabankana R.G.C."/>
            <person name="Afordoanyi D.M."/>
            <person name="Validov S.Z."/>
        </authorList>
    </citation>
    <scope>NUCLEOTIDE SEQUENCE</scope>
    <source>
        <strain evidence="4">MGMM8</strain>
    </source>
</reference>
<evidence type="ECO:0000313" key="6">
    <source>
        <dbReference type="Proteomes" id="UP000627573"/>
    </source>
</evidence>
<evidence type="ECO:0000313" key="5">
    <source>
        <dbReference type="Proteomes" id="UP000502345"/>
    </source>
</evidence>
<evidence type="ECO:0000313" key="2">
    <source>
        <dbReference type="EMBL" id="MBH5143799.1"/>
    </source>
</evidence>
<sequence length="144" mass="15088">MRKRHQVLLAVSAAIGLSLTPINASATPSTGVHGEILGQVTFDGKDYILRQITIDPGGSTGWHFHDGTLYALIAQGTLSHYRSDCSVDGIYSAGNTLIEPSGSDHVHIGNNSQTTPLVLEVVYVNPAGSPLSEDAAPPNCQLPG</sequence>
<dbReference type="InterPro" id="IPR014710">
    <property type="entry name" value="RmlC-like_jellyroll"/>
</dbReference>
<keyword evidence="6" id="KW-1185">Reference proteome</keyword>
<reference evidence="2 6" key="2">
    <citation type="submission" date="2020-12" db="EMBL/GenBank/DDBJ databases">
        <title>Draft genome sequence of furan degrading bacterial strain FUR100.</title>
        <authorList>
            <person name="Woiski C."/>
        </authorList>
    </citation>
    <scope>NUCLEOTIDE SEQUENCE [LARGE SCALE GENOMIC DNA]</scope>
    <source>
        <strain evidence="2 6">FUR100</strain>
    </source>
</reference>
<feature type="chain" id="PRO_5015036871" evidence="1">
    <location>
        <begin position="27"/>
        <end position="144"/>
    </location>
</feature>
<accession>A0A0E4A405</accession>
<protein>
    <submittedName>
        <fullName evidence="2 3">Cupin</fullName>
    </submittedName>
</protein>